<dbReference type="NCBIfam" id="TIGR00236">
    <property type="entry name" value="wecB"/>
    <property type="match status" value="1"/>
</dbReference>
<dbReference type="GO" id="GO:0008761">
    <property type="term" value="F:UDP-N-acetylglucosamine 2-epimerase activity"/>
    <property type="evidence" value="ECO:0007669"/>
    <property type="project" value="UniProtKB-EC"/>
</dbReference>
<reference evidence="3" key="1">
    <citation type="journal article" date="2020" name="mSystems">
        <title>Genome- and Community-Level Interaction Insights into Carbon Utilization and Element Cycling Functions of Hydrothermarchaeota in Hydrothermal Sediment.</title>
        <authorList>
            <person name="Zhou Z."/>
            <person name="Liu Y."/>
            <person name="Xu W."/>
            <person name="Pan J."/>
            <person name="Luo Z.H."/>
            <person name="Li M."/>
        </authorList>
    </citation>
    <scope>NUCLEOTIDE SEQUENCE</scope>
    <source>
        <strain evidence="3">HyVt-388</strain>
    </source>
</reference>
<proteinExistence type="inferred from homology"/>
<comment type="similarity">
    <text evidence="1">Belongs to the UDP-N-acetylglucosamine 2-epimerase family.</text>
</comment>
<dbReference type="EC" id="5.1.3.14" evidence="3"/>
<dbReference type="Proteomes" id="UP000885826">
    <property type="component" value="Unassembled WGS sequence"/>
</dbReference>
<accession>A0A9C9EP58</accession>
<dbReference type="AlphaFoldDB" id="A0A9C9EP58"/>
<gene>
    <name evidence="3" type="ORF">ENI34_09050</name>
</gene>
<evidence type="ECO:0000313" key="4">
    <source>
        <dbReference type="Proteomes" id="UP000885826"/>
    </source>
</evidence>
<dbReference type="Gene3D" id="3.40.50.2000">
    <property type="entry name" value="Glycogen Phosphorylase B"/>
    <property type="match status" value="2"/>
</dbReference>
<dbReference type="PANTHER" id="PTHR43174:SF1">
    <property type="entry name" value="UDP-N-ACETYLGLUCOSAMINE 2-EPIMERASE"/>
    <property type="match status" value="1"/>
</dbReference>
<dbReference type="CDD" id="cd03786">
    <property type="entry name" value="GTB_UDP-GlcNAc_2-Epimerase"/>
    <property type="match status" value="1"/>
</dbReference>
<evidence type="ECO:0000256" key="1">
    <source>
        <dbReference type="RuleBase" id="RU003513"/>
    </source>
</evidence>
<sequence>MRYKVALVVGARPNFMKAAPVYIELGKYNEMESYLIHTGQHYDENLSKVFFDDLKLPQPHFYLGVGSGTHSEQTAGIMCEFEKILLREDPHLVMVVGDVNSTLACALTAAKYRCNNSQYRPLIAHVEAGLRSFDWRMPEEINRRLTDSLSDLLFTTEPVALDNLLKEGIDSNKIFYVGNVMIDSLLRFKETAAKSDILKRLKLREKEYAVLTLHRPANVDNLSDIRRILKGLKEISKKIAVILPIHPRTRKMFDTYKIKVDFIKIIEPLGYLDFLKLMTDARFMLTDSGGIQEETTVLGIPCLTLRENTERPVTVTVGTNTVVGKDPDMLLEETKKILSGEYKKGGIPEFWDGKAAQRICKIVYNHLRSTFK</sequence>
<dbReference type="SUPFAM" id="SSF53756">
    <property type="entry name" value="UDP-Glycosyltransferase/glycogen phosphorylase"/>
    <property type="match status" value="1"/>
</dbReference>
<feature type="domain" description="UDP-N-acetylglucosamine 2-epimerase" evidence="2">
    <location>
        <begin position="25"/>
        <end position="363"/>
    </location>
</feature>
<evidence type="ECO:0000259" key="2">
    <source>
        <dbReference type="Pfam" id="PF02350"/>
    </source>
</evidence>
<keyword evidence="1 3" id="KW-0413">Isomerase</keyword>
<name>A0A9C9EP58_UNCW3</name>
<protein>
    <submittedName>
        <fullName evidence="3">UDP-N-acetylglucosamine 2-epimerase (Non-hydrolyzing)</fullName>
        <ecNumber evidence="3">5.1.3.14</ecNumber>
    </submittedName>
</protein>
<dbReference type="Pfam" id="PF02350">
    <property type="entry name" value="Epimerase_2"/>
    <property type="match status" value="1"/>
</dbReference>
<dbReference type="EMBL" id="DRIG01000094">
    <property type="protein sequence ID" value="HEC79267.1"/>
    <property type="molecule type" value="Genomic_DNA"/>
</dbReference>
<dbReference type="InterPro" id="IPR029767">
    <property type="entry name" value="WecB-like"/>
</dbReference>
<comment type="caution">
    <text evidence="3">The sequence shown here is derived from an EMBL/GenBank/DDBJ whole genome shotgun (WGS) entry which is preliminary data.</text>
</comment>
<dbReference type="InterPro" id="IPR003331">
    <property type="entry name" value="UDP_GlcNAc_Epimerase_2_dom"/>
</dbReference>
<organism evidence="3 4">
    <name type="scientific">candidate division WOR-3 bacterium</name>
    <dbReference type="NCBI Taxonomy" id="2052148"/>
    <lineage>
        <taxon>Bacteria</taxon>
        <taxon>Bacteria division WOR-3</taxon>
    </lineage>
</organism>
<evidence type="ECO:0000313" key="3">
    <source>
        <dbReference type="EMBL" id="HEC79267.1"/>
    </source>
</evidence>
<dbReference type="PANTHER" id="PTHR43174">
    <property type="entry name" value="UDP-N-ACETYLGLUCOSAMINE 2-EPIMERASE"/>
    <property type="match status" value="1"/>
</dbReference>